<dbReference type="GO" id="GO:0005886">
    <property type="term" value="C:plasma membrane"/>
    <property type="evidence" value="ECO:0007669"/>
    <property type="project" value="TreeGrafter"/>
</dbReference>
<dbReference type="Gene3D" id="1.20.120.230">
    <property type="entry name" value="Alpha-catenin/vinculin-like"/>
    <property type="match status" value="1"/>
</dbReference>
<dbReference type="Pfam" id="PF21896">
    <property type="entry name" value="Talin_IBS2B"/>
    <property type="match status" value="1"/>
</dbReference>
<dbReference type="GO" id="GO:0030036">
    <property type="term" value="P:actin cytoskeleton organization"/>
    <property type="evidence" value="ECO:0007669"/>
    <property type="project" value="TreeGrafter"/>
</dbReference>
<dbReference type="GO" id="GO:0003779">
    <property type="term" value="F:actin binding"/>
    <property type="evidence" value="ECO:0007669"/>
    <property type="project" value="InterPro"/>
</dbReference>
<gene>
    <name evidence="2" type="ORF">WUBG_17392</name>
</gene>
<organism evidence="2 3">
    <name type="scientific">Wuchereria bancrofti</name>
    <dbReference type="NCBI Taxonomy" id="6293"/>
    <lineage>
        <taxon>Eukaryota</taxon>
        <taxon>Metazoa</taxon>
        <taxon>Ecdysozoa</taxon>
        <taxon>Nematoda</taxon>
        <taxon>Chromadorea</taxon>
        <taxon>Rhabditida</taxon>
        <taxon>Spirurina</taxon>
        <taxon>Spiruromorpha</taxon>
        <taxon>Filarioidea</taxon>
        <taxon>Onchocercidae</taxon>
        <taxon>Wuchereria</taxon>
    </lineage>
</organism>
<name>J9E431_WUCBA</name>
<dbReference type="GO" id="GO:0098609">
    <property type="term" value="P:cell-cell adhesion"/>
    <property type="evidence" value="ECO:0007669"/>
    <property type="project" value="TreeGrafter"/>
</dbReference>
<comment type="caution">
    <text evidence="2">The sequence shown here is derived from an EMBL/GenBank/DDBJ whole genome shotgun (WGS) entry which is preliminary data.</text>
</comment>
<dbReference type="GO" id="GO:0005925">
    <property type="term" value="C:focal adhesion"/>
    <property type="evidence" value="ECO:0007669"/>
    <property type="project" value="TreeGrafter"/>
</dbReference>
<protein>
    <recommendedName>
        <fullName evidence="1">Talin IBS2B domain-containing protein</fullName>
    </recommendedName>
</protein>
<dbReference type="Proteomes" id="UP000004810">
    <property type="component" value="Unassembled WGS sequence"/>
</dbReference>
<dbReference type="InterPro" id="IPR035964">
    <property type="entry name" value="I/LWEQ_dom_sf"/>
</dbReference>
<dbReference type="InterPro" id="IPR054082">
    <property type="entry name" value="Talin_IBS2B"/>
</dbReference>
<dbReference type="EMBL" id="ADBV01017902">
    <property type="protein sequence ID" value="EJW71702.1"/>
    <property type="molecule type" value="Genomic_DNA"/>
</dbReference>
<dbReference type="PANTHER" id="PTHR19981">
    <property type="entry name" value="TALIN"/>
    <property type="match status" value="1"/>
</dbReference>
<proteinExistence type="predicted"/>
<evidence type="ECO:0000259" key="1">
    <source>
        <dbReference type="Pfam" id="PF21896"/>
    </source>
</evidence>
<dbReference type="GO" id="GO:0005737">
    <property type="term" value="C:cytoplasm"/>
    <property type="evidence" value="ECO:0007669"/>
    <property type="project" value="TreeGrafter"/>
</dbReference>
<evidence type="ECO:0000313" key="2">
    <source>
        <dbReference type="EMBL" id="EJW71702.1"/>
    </source>
</evidence>
<reference evidence="3" key="1">
    <citation type="submission" date="2012-08" db="EMBL/GenBank/DDBJ databases">
        <title>The Genome Sequence of Wuchereria bancrofti.</title>
        <authorList>
            <person name="Nutman T.B."/>
            <person name="Fink D.L."/>
            <person name="Russ C."/>
            <person name="Young S."/>
            <person name="Zeng Q."/>
            <person name="Koehrsen M."/>
            <person name="Alvarado L."/>
            <person name="Berlin A."/>
            <person name="Chapman S.B."/>
            <person name="Chen Z."/>
            <person name="Freedman E."/>
            <person name="Gellesch M."/>
            <person name="Goldberg J."/>
            <person name="Griggs A."/>
            <person name="Gujja S."/>
            <person name="Heilman E.R."/>
            <person name="Heiman D."/>
            <person name="Hepburn T."/>
            <person name="Howarth C."/>
            <person name="Jen D."/>
            <person name="Larson L."/>
            <person name="Lewis B."/>
            <person name="Mehta T."/>
            <person name="Park D."/>
            <person name="Pearson M."/>
            <person name="Roberts A."/>
            <person name="Saif S."/>
            <person name="Shea T."/>
            <person name="Shenoy N."/>
            <person name="Sisk P."/>
            <person name="Stolte C."/>
            <person name="Sykes S."/>
            <person name="Walk T."/>
            <person name="White J."/>
            <person name="Yandava C."/>
            <person name="Haas B."/>
            <person name="Henn M.R."/>
            <person name="Nusbaum C."/>
            <person name="Birren B."/>
        </authorList>
    </citation>
    <scope>NUCLEOTIDE SEQUENCE [LARGE SCALE GENOMIC DNA]</scope>
    <source>
        <strain evidence="3">NA</strain>
    </source>
</reference>
<dbReference type="GO" id="GO:0005178">
    <property type="term" value="F:integrin binding"/>
    <property type="evidence" value="ECO:0007669"/>
    <property type="project" value="TreeGrafter"/>
</dbReference>
<dbReference type="AlphaFoldDB" id="J9E431"/>
<accession>J9E431</accession>
<sequence>MEYTQQQILDDATVIAKHTSTLANLCREASERTSNVNLKKQFINCAREVASSTASLISAVKQLDSSFTSSHSLCESVHIAADAICGLAEGATQSAYLIGVADAKSQPGHAAIIDTLKCHRSVEIVKQICERIERMEYTQQQILDVCYSFL</sequence>
<dbReference type="SUPFAM" id="SSF109885">
    <property type="entry name" value="I/LWEQ domain"/>
    <property type="match status" value="1"/>
</dbReference>
<feature type="domain" description="Talin IBS2B" evidence="1">
    <location>
        <begin position="3"/>
        <end position="70"/>
    </location>
</feature>
<evidence type="ECO:0000313" key="3">
    <source>
        <dbReference type="Proteomes" id="UP000004810"/>
    </source>
</evidence>
<dbReference type="PANTHER" id="PTHR19981:SF1">
    <property type="entry name" value="RHEA, ISOFORM B"/>
    <property type="match status" value="1"/>
</dbReference>